<dbReference type="AlphaFoldDB" id="A0A0S4IXA3"/>
<evidence type="ECO:0000256" key="1">
    <source>
        <dbReference type="SAM" id="MobiDB-lite"/>
    </source>
</evidence>
<dbReference type="EMBL" id="CYKH01000585">
    <property type="protein sequence ID" value="CUG06364.1"/>
    <property type="molecule type" value="Genomic_DNA"/>
</dbReference>
<organism evidence="2 3">
    <name type="scientific">Bodo saltans</name>
    <name type="common">Flagellated protozoan</name>
    <dbReference type="NCBI Taxonomy" id="75058"/>
    <lineage>
        <taxon>Eukaryota</taxon>
        <taxon>Discoba</taxon>
        <taxon>Euglenozoa</taxon>
        <taxon>Kinetoplastea</taxon>
        <taxon>Metakinetoplastina</taxon>
        <taxon>Eubodonida</taxon>
        <taxon>Bodonidae</taxon>
        <taxon>Bodo</taxon>
    </lineage>
</organism>
<protein>
    <submittedName>
        <fullName evidence="2">Uncharacterized protein</fullName>
    </submittedName>
</protein>
<proteinExistence type="predicted"/>
<sequence length="669" mass="74127">MELFDSINNESLALSLCQAFCASCTVLPSAFLSVHIRCNGAPLVCGKAADSTLMELLSHYVGGAVLKELGDPDVWLDPSEPLSVAISHVDAACMRPTPFLRVWSEYLPQAEALVVPMLVQIVSYVFGLYWGRSANEELSAAVPPQFVDGIKSLYFRIASKLPDDVRTYIGLLDMIRDAVDKSLAWLVPLYERHVNLASETLNSVIAWNSANGRWSDDCSDSDGALQKVFDALEEATIPLRFPLGSNLESIFQRSLVAAVSAVGRTAQQICGPFILPSIEDQEKETPELFHSIVQTTPTDSHAPGGTTNARGSFTPGTTAAPISTLHYYPLDLGICKQHLIRATKLKPTLQGASPLDVLSRMKYLQRLRINLETFIETFYVSVWCASIFHKAIHSAIHASPCRERGRPIGDDLASPRTQAASKRALTDEPTIMVLKSVVEEALHNINRFYGNLAETLALRIVHYGSLHNEMHDKFLKLDIRFYRAHKYDKRFLAAEGKNAHLRPLYPQQRSRLSASARTFTHTLPPSIRFLILDGGDERWFAPDQSKALLADVEMMESFLTKNIPDCSVGRHLSSEAATLWEHISAKDALEASKCKLSPNAVVRSLRNVLEVLFPVSSEELVHGGEGVPALVCNVLCACLPYSPFCRYLVRRILCHRKDQTAKKFVKSLS</sequence>
<name>A0A0S4IXA3_BODSA</name>
<feature type="region of interest" description="Disordered" evidence="1">
    <location>
        <begin position="296"/>
        <end position="315"/>
    </location>
</feature>
<dbReference type="Proteomes" id="UP000051952">
    <property type="component" value="Unassembled WGS sequence"/>
</dbReference>
<evidence type="ECO:0000313" key="2">
    <source>
        <dbReference type="EMBL" id="CUG06364.1"/>
    </source>
</evidence>
<accession>A0A0S4IXA3</accession>
<dbReference type="OrthoDB" id="271740at2759"/>
<reference evidence="3" key="1">
    <citation type="submission" date="2015-09" db="EMBL/GenBank/DDBJ databases">
        <authorList>
            <consortium name="Pathogen Informatics"/>
        </authorList>
    </citation>
    <scope>NUCLEOTIDE SEQUENCE [LARGE SCALE GENOMIC DNA]</scope>
    <source>
        <strain evidence="3">Lake Konstanz</strain>
    </source>
</reference>
<evidence type="ECO:0000313" key="3">
    <source>
        <dbReference type="Proteomes" id="UP000051952"/>
    </source>
</evidence>
<gene>
    <name evidence="2" type="ORF">BSAL_72415</name>
</gene>
<keyword evidence="3" id="KW-1185">Reference proteome</keyword>